<reference evidence="4 5" key="1">
    <citation type="submission" date="2012-11" db="EMBL/GenBank/DDBJ databases">
        <title>Whole genome sequence of Acetobacter orientalis 21F-2.</title>
        <authorList>
            <person name="Azuma Y."/>
            <person name="Higashiura N."/>
            <person name="Hirakawa H."/>
            <person name="Matsushita K."/>
        </authorList>
    </citation>
    <scope>NUCLEOTIDE SEQUENCE [LARGE SCALE GENOMIC DNA]</scope>
    <source>
        <strain evidence="4 5">21F-2</strain>
    </source>
</reference>
<dbReference type="Proteomes" id="UP000270034">
    <property type="component" value="Chromosome"/>
</dbReference>
<protein>
    <submittedName>
        <fullName evidence="3">Aminobenzoate synthetase</fullName>
    </submittedName>
    <submittedName>
        <fullName evidence="4">Anthranilate/para-aminobenzoate synthase component I</fullName>
    </submittedName>
</protein>
<dbReference type="Gene3D" id="3.60.120.10">
    <property type="entry name" value="Anthranilate synthase"/>
    <property type="match status" value="1"/>
</dbReference>
<dbReference type="InterPro" id="IPR005801">
    <property type="entry name" value="ADC_synthase"/>
</dbReference>
<gene>
    <name evidence="4" type="ORF">Abor_014_024</name>
    <name evidence="3" type="ORF">AcetOrient_orf04595</name>
</gene>
<evidence type="ECO:0000259" key="2">
    <source>
        <dbReference type="Pfam" id="PF04715"/>
    </source>
</evidence>
<evidence type="ECO:0000313" key="4">
    <source>
        <dbReference type="EMBL" id="GAN65859.1"/>
    </source>
</evidence>
<dbReference type="RefSeq" id="WP_048840911.1">
    <property type="nucleotide sequence ID" value="NZ_BAMX01000014.1"/>
</dbReference>
<reference evidence="3 6" key="2">
    <citation type="submission" date="2018-02" db="EMBL/GenBank/DDBJ databases">
        <title>Acetobacter orientalis genome.</title>
        <authorList>
            <person name="Nakashima N."/>
            <person name="Tamura T."/>
        </authorList>
    </citation>
    <scope>NUCLEOTIDE SEQUENCE [LARGE SCALE GENOMIC DNA]</scope>
    <source>
        <strain evidence="3 6">FAN1</strain>
    </source>
</reference>
<dbReference type="Proteomes" id="UP000032670">
    <property type="component" value="Unassembled WGS sequence"/>
</dbReference>
<dbReference type="PRINTS" id="PR00095">
    <property type="entry name" value="ANTSNTHASEI"/>
</dbReference>
<dbReference type="EMBL" id="BAMX01000014">
    <property type="protein sequence ID" value="GAN65859.1"/>
    <property type="molecule type" value="Genomic_DNA"/>
</dbReference>
<evidence type="ECO:0000313" key="6">
    <source>
        <dbReference type="Proteomes" id="UP000270034"/>
    </source>
</evidence>
<dbReference type="InterPro" id="IPR019999">
    <property type="entry name" value="Anth_synth_I-like"/>
</dbReference>
<dbReference type="InterPro" id="IPR015890">
    <property type="entry name" value="Chorismate_C"/>
</dbReference>
<evidence type="ECO:0000313" key="5">
    <source>
        <dbReference type="Proteomes" id="UP000032670"/>
    </source>
</evidence>
<dbReference type="GO" id="GO:0046820">
    <property type="term" value="F:4-amino-4-deoxychorismate synthase activity"/>
    <property type="evidence" value="ECO:0007669"/>
    <property type="project" value="TreeGrafter"/>
</dbReference>
<dbReference type="KEGG" id="aot:AcetOri_orf04595"/>
<name>A0A2Z5ZKV8_9PROT</name>
<evidence type="ECO:0000259" key="1">
    <source>
        <dbReference type="Pfam" id="PF00425"/>
    </source>
</evidence>
<dbReference type="PANTHER" id="PTHR11236:SF50">
    <property type="entry name" value="AMINODEOXYCHORISMATE SYNTHASE COMPONENT 1"/>
    <property type="match status" value="1"/>
</dbReference>
<dbReference type="Pfam" id="PF00425">
    <property type="entry name" value="Chorismate_bind"/>
    <property type="match status" value="1"/>
</dbReference>
<feature type="domain" description="Chorismate-utilising enzyme C-terminal" evidence="1">
    <location>
        <begin position="208"/>
        <end position="465"/>
    </location>
</feature>
<dbReference type="Pfam" id="PF04715">
    <property type="entry name" value="Anth_synt_I_N"/>
    <property type="match status" value="1"/>
</dbReference>
<dbReference type="GeneID" id="76204016"/>
<dbReference type="PANTHER" id="PTHR11236">
    <property type="entry name" value="AMINOBENZOATE/ANTHRANILATE SYNTHASE"/>
    <property type="match status" value="1"/>
</dbReference>
<evidence type="ECO:0000313" key="3">
    <source>
        <dbReference type="EMBL" id="BBC81384.1"/>
    </source>
</evidence>
<organism evidence="3 6">
    <name type="scientific">Acetobacter orientalis</name>
    <dbReference type="NCBI Taxonomy" id="146474"/>
    <lineage>
        <taxon>Bacteria</taxon>
        <taxon>Pseudomonadati</taxon>
        <taxon>Pseudomonadota</taxon>
        <taxon>Alphaproteobacteria</taxon>
        <taxon>Acetobacterales</taxon>
        <taxon>Acetobacteraceae</taxon>
        <taxon>Acetobacter</taxon>
    </lineage>
</organism>
<sequence>MSRSNTLNLPPHVWAQELPWQDPDSLLAAWGNSPWCAFLDSGGPVEARSRWQILCVNPQKTFIVQNGVLKWGGGTSGVGTPLAVFNALRTLMPPRVGREQGRFAHLPFFGGLVGFLGYGLGMALEGLGYPLAPEAEPDCAFGFYDHAFLWDRQEQRAFAAGFVVQEQGAGAVEQHQKDVCALWYAAQQQGVLQAPLLPKLHFTPDQSQQAYEHAVAKAKEFIAAGDIFQVNITGRYSAVLEKTVLDTDLYRALRRHAPAPFGAYLRCGQHYALHSTSPERFLQLTPYGAVSSRPIKGTAPRGVNAAEDAILAEALAKNEKECAENLMIVDLMRNDIGRVARIGSMQVPEFLQVERFAHVHHLVSEVQGVLAAGKDAFDVLQATVPPGSVTGAPKHRAMQIIEEVEASARGAYCGSIVRIGVDGHMESSVIIRTLVRWGQKLSVGAGGGITILSDPQKEYQEMCLKIAPLLQLFGAQP</sequence>
<dbReference type="STRING" id="1231341.Abor_014_024"/>
<dbReference type="EMBL" id="AP018515">
    <property type="protein sequence ID" value="BBC81384.1"/>
    <property type="molecule type" value="Genomic_DNA"/>
</dbReference>
<accession>A0A2Z5ZKV8</accession>
<dbReference type="InterPro" id="IPR006805">
    <property type="entry name" value="Anth_synth_I_N"/>
</dbReference>
<keyword evidence="5" id="KW-1185">Reference proteome</keyword>
<accession>A0A0D6NIK3</accession>
<dbReference type="SUPFAM" id="SSF56322">
    <property type="entry name" value="ADC synthase"/>
    <property type="match status" value="1"/>
</dbReference>
<proteinExistence type="predicted"/>
<feature type="domain" description="Anthranilate synthase component I N-terminal" evidence="2">
    <location>
        <begin position="20"/>
        <end position="157"/>
    </location>
</feature>
<dbReference type="GO" id="GO:0000162">
    <property type="term" value="P:L-tryptophan biosynthetic process"/>
    <property type="evidence" value="ECO:0007669"/>
    <property type="project" value="TreeGrafter"/>
</dbReference>
<dbReference type="AlphaFoldDB" id="A0A2Z5ZKV8"/>